<dbReference type="SUPFAM" id="SSF52540">
    <property type="entry name" value="P-loop containing nucleoside triphosphate hydrolases"/>
    <property type="match status" value="1"/>
</dbReference>
<feature type="signal peptide" evidence="9">
    <location>
        <begin position="1"/>
        <end position="17"/>
    </location>
</feature>
<keyword evidence="2" id="KW-0808">Transferase</keyword>
<dbReference type="Gene3D" id="1.20.272.10">
    <property type="match status" value="1"/>
</dbReference>
<dbReference type="GO" id="GO:0009360">
    <property type="term" value="C:DNA polymerase III complex"/>
    <property type="evidence" value="ECO:0007669"/>
    <property type="project" value="TreeGrafter"/>
</dbReference>
<keyword evidence="4" id="KW-0235">DNA replication</keyword>
<dbReference type="OrthoDB" id="10673284at2759"/>
<evidence type="ECO:0000313" key="10">
    <source>
        <dbReference type="EMBL" id="CAD7694826.1"/>
    </source>
</evidence>
<evidence type="ECO:0000313" key="11">
    <source>
        <dbReference type="Proteomes" id="UP000708148"/>
    </source>
</evidence>
<evidence type="ECO:0000256" key="4">
    <source>
        <dbReference type="ARBA" id="ARBA00022705"/>
    </source>
</evidence>
<evidence type="ECO:0000256" key="5">
    <source>
        <dbReference type="ARBA" id="ARBA00022932"/>
    </source>
</evidence>
<sequence length="1325" mass="142309">MLVGLTVGVGFAAAATAQSPGDTVVWGQDVFVIPYKWSGGSDRSAVREVILYYSADQGQTWQEVTRARPDVQSFMYRATGDGEYWFAIRTSDAAGARWPAGPMRPELRVVVDTQLPTVQITTATLTPDGRLSIEATAADPQLDSNAVVVAYQDPMTGGWQNIQATTTPGFAGSATVRASAVVPAGTRGVMVRVSVKDKAGNPASAGVMAAAPYGASRGVPALAASTTLGAAHGYAGPMQPSAGLPADPFTSSTAFVPPAPQINASGDADSAAGPFRYASSTPPQDLPVAGGGRVGPQRLLVNSDRFELQYDLHSVGRWGVSKVEVWGTEDRGATWRRFAIDTDQRSPVDIQAPADGLYGFAILVQSVGGLDREPPRAGDQPDVYVEVDRSRPNAAITNAVQPDGYFADHLNVTWQAGDANLSDRPISLLYAAQPGGPWMPIASNLPNSGRYSWRLQRHLPDRLYVRLEARDQGLRGRLLLAAGPSGDRFFRQAAKGRSAIRGPLNALSKKSPPALTGLDYLLDSCTHEPGAVVAVVGDEPFLKREVLHNIRERLSEGNDLACSVYAGRECDWRDVADALTSVSLFGGASAAVVEDADPFVTRFRPQLEDYAAKDRHAGTLVLDVKTWPSNTRLAKAQVGKGLVIKCQIPERGSEVGQFQRSAKKWLAQRAKQTHGSPIDAGALDALFDLLPLSLGVMDQEIGKLALLAGEGAEIDADLVRKHVGGWRTRKTWDMIDAIADGDAPNALGQLDRLLRAGEQPIGLMAQVASSLRKFSAAACLIEQAERNGRRTSLRDALERAGVMRFKLGDAERQLKQIGRARAARLDQWLLDSDLALKGHNSTPGRGRTELERLIVRLSKAADDRRTSLRSFAKGTTGQLDPPNVAGRTPVSEPVLENAGPLVEPTREQAFAAVLGDLQEIGREDPAAQQRLVTQLYESDPAHWEGLVMRMRSTMQYHRQIAGEPATTSVMQASSQQTGRDTPSAHQATSSSPATPSAASAPLPQRPGTWPAQPELPPADGQAEQGVDTRRFDPKLTQTNAVDVAHQGSAATPLSTRYADGAAAILDDSQQEQPLVDLRSETPAANSAATPQTWDESLQAAIDQLTGQLDERPQSIDEAYQHLRLRLLQLAAGNMDGAAASVPGLTATEQQYWSHQLLAVSTLLDNQSQPEVRRRAAAGGLHLRNALTSLEQLGSLTVGHLRFCEEVYGFGAYQPLEHAKFRPGGEVKIYAEVANFKTVTTPQGEHTSLATSYQVLDQHGARVDGGDVPVVNDYCASRRRDFHIQYGITLPQGIYPGEYVLELTLTDQLGDKIGHGTIDFEIVASE</sequence>
<dbReference type="GO" id="GO:0006261">
    <property type="term" value="P:DNA-templated DNA replication"/>
    <property type="evidence" value="ECO:0007669"/>
    <property type="project" value="TreeGrafter"/>
</dbReference>
<name>A0A8S1IJR8_9CHLO</name>
<evidence type="ECO:0000256" key="7">
    <source>
        <dbReference type="ARBA" id="ARBA00049244"/>
    </source>
</evidence>
<feature type="chain" id="PRO_5035747114" description="DNA-directed DNA polymerase" evidence="9">
    <location>
        <begin position="18"/>
        <end position="1325"/>
    </location>
</feature>
<comment type="caution">
    <text evidence="10">The sequence shown here is derived from an EMBL/GenBank/DDBJ whole genome shotgun (WGS) entry which is preliminary data.</text>
</comment>
<keyword evidence="9" id="KW-0732">Signal</keyword>
<feature type="compositionally biased region" description="Polar residues" evidence="8">
    <location>
        <begin position="965"/>
        <end position="980"/>
    </location>
</feature>
<dbReference type="GO" id="GO:0003677">
    <property type="term" value="F:DNA binding"/>
    <property type="evidence" value="ECO:0007669"/>
    <property type="project" value="InterPro"/>
</dbReference>
<dbReference type="InterPro" id="IPR005790">
    <property type="entry name" value="DNA_polIII_delta"/>
</dbReference>
<dbReference type="SUPFAM" id="SSF110296">
    <property type="entry name" value="Oligoxyloglucan reducing end-specific cellobiohydrolase"/>
    <property type="match status" value="2"/>
</dbReference>
<dbReference type="Proteomes" id="UP000708148">
    <property type="component" value="Unassembled WGS sequence"/>
</dbReference>
<feature type="compositionally biased region" description="Low complexity" evidence="8">
    <location>
        <begin position="981"/>
        <end position="1001"/>
    </location>
</feature>
<evidence type="ECO:0000256" key="8">
    <source>
        <dbReference type="SAM" id="MobiDB-lite"/>
    </source>
</evidence>
<dbReference type="EC" id="2.7.7.7" evidence="1"/>
<dbReference type="InterPro" id="IPR027417">
    <property type="entry name" value="P-loop_NTPase"/>
</dbReference>
<dbReference type="GO" id="GO:0003887">
    <property type="term" value="F:DNA-directed DNA polymerase activity"/>
    <property type="evidence" value="ECO:0007669"/>
    <property type="project" value="UniProtKB-KW"/>
</dbReference>
<reference evidence="10" key="1">
    <citation type="submission" date="2020-12" db="EMBL/GenBank/DDBJ databases">
        <authorList>
            <person name="Iha C."/>
        </authorList>
    </citation>
    <scope>NUCLEOTIDE SEQUENCE</scope>
</reference>
<gene>
    <name evidence="10" type="ORF">OSTQU699_LOCUS189</name>
</gene>
<organism evidence="10 11">
    <name type="scientific">Ostreobium quekettii</name>
    <dbReference type="NCBI Taxonomy" id="121088"/>
    <lineage>
        <taxon>Eukaryota</taxon>
        <taxon>Viridiplantae</taxon>
        <taxon>Chlorophyta</taxon>
        <taxon>core chlorophytes</taxon>
        <taxon>Ulvophyceae</taxon>
        <taxon>TCBD clade</taxon>
        <taxon>Bryopsidales</taxon>
        <taxon>Ostreobineae</taxon>
        <taxon>Ostreobiaceae</taxon>
        <taxon>Ostreobium</taxon>
    </lineage>
</organism>
<keyword evidence="5" id="KW-0239">DNA-directed DNA polymerase</keyword>
<dbReference type="PANTHER" id="PTHR34388">
    <property type="entry name" value="DNA POLYMERASE III SUBUNIT DELTA"/>
    <property type="match status" value="1"/>
</dbReference>
<accession>A0A8S1IJR8</accession>
<feature type="region of interest" description="Disordered" evidence="8">
    <location>
        <begin position="963"/>
        <end position="1024"/>
    </location>
</feature>
<keyword evidence="3" id="KW-0548">Nucleotidyltransferase</keyword>
<evidence type="ECO:0000256" key="9">
    <source>
        <dbReference type="SAM" id="SignalP"/>
    </source>
</evidence>
<comment type="similarity">
    <text evidence="6">Belongs to the DNA polymerase HolA subunit family.</text>
</comment>
<evidence type="ECO:0000256" key="2">
    <source>
        <dbReference type="ARBA" id="ARBA00022679"/>
    </source>
</evidence>
<dbReference type="Gene3D" id="3.40.50.300">
    <property type="entry name" value="P-loop containing nucleotide triphosphate hydrolases"/>
    <property type="match status" value="1"/>
</dbReference>
<proteinExistence type="inferred from homology"/>
<dbReference type="Gene3D" id="1.10.8.60">
    <property type="match status" value="1"/>
</dbReference>
<dbReference type="EMBL" id="CAJHUC010000279">
    <property type="protein sequence ID" value="CAD7694826.1"/>
    <property type="molecule type" value="Genomic_DNA"/>
</dbReference>
<evidence type="ECO:0000256" key="1">
    <source>
        <dbReference type="ARBA" id="ARBA00012417"/>
    </source>
</evidence>
<keyword evidence="11" id="KW-1185">Reference proteome</keyword>
<evidence type="ECO:0000256" key="3">
    <source>
        <dbReference type="ARBA" id="ARBA00022695"/>
    </source>
</evidence>
<dbReference type="SUPFAM" id="SSF48019">
    <property type="entry name" value="post-AAA+ oligomerization domain-like"/>
    <property type="match status" value="1"/>
</dbReference>
<protein>
    <recommendedName>
        <fullName evidence="1">DNA-directed DNA polymerase</fullName>
        <ecNumber evidence="1">2.7.7.7</ecNumber>
    </recommendedName>
</protein>
<dbReference type="PANTHER" id="PTHR34388:SF1">
    <property type="entry name" value="DNA POLYMERASE III SUBUNIT DELTA"/>
    <property type="match status" value="1"/>
</dbReference>
<dbReference type="NCBIfam" id="TIGR01128">
    <property type="entry name" value="holA"/>
    <property type="match status" value="1"/>
</dbReference>
<dbReference type="InterPro" id="IPR008921">
    <property type="entry name" value="DNA_pol3_clamp-load_cplx_C"/>
</dbReference>
<evidence type="ECO:0000256" key="6">
    <source>
        <dbReference type="ARBA" id="ARBA00034754"/>
    </source>
</evidence>
<comment type="catalytic activity">
    <reaction evidence="7">
        <text>DNA(n) + a 2'-deoxyribonucleoside 5'-triphosphate = DNA(n+1) + diphosphate</text>
        <dbReference type="Rhea" id="RHEA:22508"/>
        <dbReference type="Rhea" id="RHEA-COMP:17339"/>
        <dbReference type="Rhea" id="RHEA-COMP:17340"/>
        <dbReference type="ChEBI" id="CHEBI:33019"/>
        <dbReference type="ChEBI" id="CHEBI:61560"/>
        <dbReference type="ChEBI" id="CHEBI:173112"/>
        <dbReference type="EC" id="2.7.7.7"/>
    </reaction>
</comment>